<keyword evidence="2" id="KW-1185">Reference proteome</keyword>
<evidence type="ECO:0000313" key="1">
    <source>
        <dbReference type="EMBL" id="CAA9994196.1"/>
    </source>
</evidence>
<dbReference type="AlphaFoldDB" id="A0A6H5FXB7"/>
<organism evidence="1 2">
    <name type="scientific">Nesidiocoris tenuis</name>
    <dbReference type="NCBI Taxonomy" id="355587"/>
    <lineage>
        <taxon>Eukaryota</taxon>
        <taxon>Metazoa</taxon>
        <taxon>Ecdysozoa</taxon>
        <taxon>Arthropoda</taxon>
        <taxon>Hexapoda</taxon>
        <taxon>Insecta</taxon>
        <taxon>Pterygota</taxon>
        <taxon>Neoptera</taxon>
        <taxon>Paraneoptera</taxon>
        <taxon>Hemiptera</taxon>
        <taxon>Heteroptera</taxon>
        <taxon>Panheteroptera</taxon>
        <taxon>Cimicomorpha</taxon>
        <taxon>Miridae</taxon>
        <taxon>Dicyphina</taxon>
        <taxon>Nesidiocoris</taxon>
    </lineage>
</organism>
<evidence type="ECO:0000313" key="2">
    <source>
        <dbReference type="Proteomes" id="UP000479000"/>
    </source>
</evidence>
<dbReference type="EMBL" id="CADCXU010001798">
    <property type="protein sequence ID" value="CAA9994196.1"/>
    <property type="molecule type" value="Genomic_DNA"/>
</dbReference>
<dbReference type="Proteomes" id="UP000479000">
    <property type="component" value="Unassembled WGS sequence"/>
</dbReference>
<gene>
    <name evidence="1" type="ORF">NTEN_LOCUS1012</name>
</gene>
<protein>
    <submittedName>
        <fullName evidence="1">Uncharacterized protein</fullName>
    </submittedName>
</protein>
<sequence length="122" mass="14094">MFQCEGILSQKFNCNVDEKLSCEKTGWNQGKTMLCYHSKFFFLLSQVQFWPTSHFDCISSTNRSPEDQAHRHLFLSAYAYNNLIWGPGHESHKRRRRLASSGVGATLRARPSIIARIRGWIS</sequence>
<reference evidence="1 2" key="1">
    <citation type="submission" date="2020-02" db="EMBL/GenBank/DDBJ databases">
        <authorList>
            <person name="Ferguson B K."/>
        </authorList>
    </citation>
    <scope>NUCLEOTIDE SEQUENCE [LARGE SCALE GENOMIC DNA]</scope>
</reference>
<name>A0A6H5FXB7_9HEMI</name>
<proteinExistence type="predicted"/>
<accession>A0A6H5FXB7</accession>